<name>A0A3R5YYJ4_9BACT</name>
<dbReference type="PANTHER" id="PTHR20855">
    <property type="entry name" value="ADIPOR/PROGESTIN RECEPTOR-RELATED"/>
    <property type="match status" value="1"/>
</dbReference>
<dbReference type="OrthoDB" id="9813689at2"/>
<keyword evidence="7" id="KW-0862">Zinc</keyword>
<dbReference type="NCBIfam" id="TIGR01065">
    <property type="entry name" value="hlyIII"/>
    <property type="match status" value="1"/>
</dbReference>
<keyword evidence="7" id="KW-0479">Metal-binding</keyword>
<comment type="subcellular location">
    <subcellularLocation>
        <location evidence="1">Cell membrane</location>
        <topology evidence="1">Multi-pass membrane protein</topology>
    </subcellularLocation>
</comment>
<evidence type="ECO:0000256" key="7">
    <source>
        <dbReference type="PIRSR" id="PIRSR604254-1"/>
    </source>
</evidence>
<accession>A0A3R5YYJ4</accession>
<feature type="binding site" evidence="7">
    <location>
        <position position="189"/>
    </location>
    <ligand>
        <name>Zn(2+)</name>
        <dbReference type="ChEBI" id="CHEBI:29105"/>
    </ligand>
</feature>
<feature type="transmembrane region" description="Helical" evidence="8">
    <location>
        <begin position="188"/>
        <end position="212"/>
    </location>
</feature>
<keyword evidence="10" id="KW-1185">Reference proteome</keyword>
<dbReference type="AlphaFoldDB" id="A0A3R5YYJ4"/>
<evidence type="ECO:0000256" key="5">
    <source>
        <dbReference type="ARBA" id="ARBA00022989"/>
    </source>
</evidence>
<feature type="transmembrane region" description="Helical" evidence="8">
    <location>
        <begin position="12"/>
        <end position="31"/>
    </location>
</feature>
<dbReference type="InterPro" id="IPR004254">
    <property type="entry name" value="AdipoR/HlyIII-related"/>
</dbReference>
<evidence type="ECO:0000256" key="6">
    <source>
        <dbReference type="ARBA" id="ARBA00023136"/>
    </source>
</evidence>
<dbReference type="EMBL" id="CP035108">
    <property type="protein sequence ID" value="QAR32562.1"/>
    <property type="molecule type" value="Genomic_DNA"/>
</dbReference>
<evidence type="ECO:0000256" key="2">
    <source>
        <dbReference type="ARBA" id="ARBA00008488"/>
    </source>
</evidence>
<feature type="binding site" evidence="7">
    <location>
        <position position="60"/>
    </location>
    <ligand>
        <name>Zn(2+)</name>
        <dbReference type="ChEBI" id="CHEBI:29105"/>
    </ligand>
</feature>
<keyword evidence="6 8" id="KW-0472">Membrane</keyword>
<dbReference type="InterPro" id="IPR005744">
    <property type="entry name" value="Hy-lIII"/>
</dbReference>
<organism evidence="9 10">
    <name type="scientific">Geovibrio thiophilus</name>
    <dbReference type="NCBI Taxonomy" id="139438"/>
    <lineage>
        <taxon>Bacteria</taxon>
        <taxon>Pseudomonadati</taxon>
        <taxon>Deferribacterota</taxon>
        <taxon>Deferribacteres</taxon>
        <taxon>Deferribacterales</taxon>
        <taxon>Geovibrionaceae</taxon>
        <taxon>Geovibrio</taxon>
    </lineage>
</organism>
<evidence type="ECO:0000313" key="10">
    <source>
        <dbReference type="Proteomes" id="UP000287502"/>
    </source>
</evidence>
<comment type="similarity">
    <text evidence="2">Belongs to the UPF0073 (Hly-III) family.</text>
</comment>
<feature type="transmembrane region" description="Helical" evidence="8">
    <location>
        <begin position="102"/>
        <end position="121"/>
    </location>
</feature>
<keyword evidence="4 8" id="KW-0812">Transmembrane</keyword>
<feature type="binding site" evidence="7">
    <location>
        <position position="193"/>
    </location>
    <ligand>
        <name>Zn(2+)</name>
        <dbReference type="ChEBI" id="CHEBI:29105"/>
    </ligand>
</feature>
<keyword evidence="3" id="KW-1003">Cell membrane</keyword>
<feature type="transmembrane region" description="Helical" evidence="8">
    <location>
        <begin position="37"/>
        <end position="58"/>
    </location>
</feature>
<sequence>MRVKDPVSGFSHLVGALMSVAALSVLVALAAMNATAWHIVSFSVYGSAMILLYAASAAYHLIPLNERGTRILKKIDHVMIFMMIAGTYTPFCLVPLRGGWGWTIFGIVWGFAVVGIFFKLFYIHAPRFLSTSIYLAMGWISIVAIYPIVKNIPTGGVIWLAAGGVLYSMGAVIYALKKPNPWPGVFGFHEIWHIFVLAGSFSHFMVMLLYILNL</sequence>
<keyword evidence="5 8" id="KW-1133">Transmembrane helix</keyword>
<evidence type="ECO:0000256" key="4">
    <source>
        <dbReference type="ARBA" id="ARBA00022692"/>
    </source>
</evidence>
<dbReference type="RefSeq" id="WP_128465849.1">
    <property type="nucleotide sequence ID" value="NZ_CP035108.1"/>
</dbReference>
<protein>
    <submittedName>
        <fullName evidence="9">Hemolysin III family protein</fullName>
    </submittedName>
</protein>
<dbReference type="PANTHER" id="PTHR20855:SF3">
    <property type="entry name" value="LD03007P"/>
    <property type="match status" value="1"/>
</dbReference>
<dbReference type="KEGG" id="gtl:EP073_03820"/>
<dbReference type="Pfam" id="PF03006">
    <property type="entry name" value="HlyIII"/>
    <property type="match status" value="1"/>
</dbReference>
<proteinExistence type="inferred from homology"/>
<evidence type="ECO:0000256" key="8">
    <source>
        <dbReference type="SAM" id="Phobius"/>
    </source>
</evidence>
<feature type="transmembrane region" description="Helical" evidence="8">
    <location>
        <begin position="78"/>
        <end position="96"/>
    </location>
</feature>
<dbReference type="GO" id="GO:0005886">
    <property type="term" value="C:plasma membrane"/>
    <property type="evidence" value="ECO:0007669"/>
    <property type="project" value="UniProtKB-SubCell"/>
</dbReference>
<evidence type="ECO:0000256" key="3">
    <source>
        <dbReference type="ARBA" id="ARBA00022475"/>
    </source>
</evidence>
<evidence type="ECO:0000256" key="1">
    <source>
        <dbReference type="ARBA" id="ARBA00004651"/>
    </source>
</evidence>
<dbReference type="GO" id="GO:0046872">
    <property type="term" value="F:metal ion binding"/>
    <property type="evidence" value="ECO:0007669"/>
    <property type="project" value="UniProtKB-KW"/>
</dbReference>
<feature type="transmembrane region" description="Helical" evidence="8">
    <location>
        <begin position="155"/>
        <end position="176"/>
    </location>
</feature>
<dbReference type="GO" id="GO:0140911">
    <property type="term" value="F:pore-forming activity"/>
    <property type="evidence" value="ECO:0007669"/>
    <property type="project" value="InterPro"/>
</dbReference>
<gene>
    <name evidence="9" type="ORF">EP073_03820</name>
</gene>
<reference evidence="9 10" key="1">
    <citation type="submission" date="2019-01" db="EMBL/GenBank/DDBJ databases">
        <title>Geovibrio thiophilus DSM 11263, complete genome.</title>
        <authorList>
            <person name="Spring S."/>
            <person name="Bunk B."/>
            <person name="Sproer C."/>
        </authorList>
    </citation>
    <scope>NUCLEOTIDE SEQUENCE [LARGE SCALE GENOMIC DNA]</scope>
    <source>
        <strain evidence="9 10">DSM 11263</strain>
    </source>
</reference>
<evidence type="ECO:0000313" key="9">
    <source>
        <dbReference type="EMBL" id="QAR32562.1"/>
    </source>
</evidence>
<feature type="transmembrane region" description="Helical" evidence="8">
    <location>
        <begin position="128"/>
        <end position="149"/>
    </location>
</feature>
<dbReference type="Proteomes" id="UP000287502">
    <property type="component" value="Chromosome"/>
</dbReference>